<evidence type="ECO:0000256" key="1">
    <source>
        <dbReference type="SAM" id="MobiDB-lite"/>
    </source>
</evidence>
<feature type="domain" description="Autotransporter" evidence="2">
    <location>
        <begin position="741"/>
        <end position="1029"/>
    </location>
</feature>
<dbReference type="PANTHER" id="PTHR12338:SF5">
    <property type="entry name" value="ANTIGEN 43-RELATED"/>
    <property type="match status" value="1"/>
</dbReference>
<dbReference type="SUPFAM" id="SSF51126">
    <property type="entry name" value="Pectin lyase-like"/>
    <property type="match status" value="1"/>
</dbReference>
<evidence type="ECO:0000259" key="2">
    <source>
        <dbReference type="PROSITE" id="PS51208"/>
    </source>
</evidence>
<dbReference type="Pfam" id="PF18883">
    <property type="entry name" value="AC_1"/>
    <property type="match status" value="1"/>
</dbReference>
<organism evidence="3 4">
    <name type="scientific">Morganella morganii</name>
    <name type="common">Proteus morganii</name>
    <dbReference type="NCBI Taxonomy" id="582"/>
    <lineage>
        <taxon>Bacteria</taxon>
        <taxon>Pseudomonadati</taxon>
        <taxon>Pseudomonadota</taxon>
        <taxon>Gammaproteobacteria</taxon>
        <taxon>Enterobacterales</taxon>
        <taxon>Morganellaceae</taxon>
        <taxon>Morganella</taxon>
    </lineage>
</organism>
<dbReference type="InterPro" id="IPR043990">
    <property type="entry name" value="AC_1"/>
</dbReference>
<dbReference type="NCBIfam" id="TIGR01414">
    <property type="entry name" value="autotrans_barl"/>
    <property type="match status" value="1"/>
</dbReference>
<name>A0AAU8ZMG3_MORMO</name>
<dbReference type="InterPro" id="IPR006315">
    <property type="entry name" value="OM_autotransptr_brl_dom"/>
</dbReference>
<dbReference type="PROSITE" id="PS51208">
    <property type="entry name" value="AUTOTRANSPORTER"/>
    <property type="match status" value="1"/>
</dbReference>
<sequence>MIFTRADFQSGNIQFQGSFYMEKKQSHRTIYCFFLLLVASGGHAITINKGVVKELDDKSAIVDFGNLSVQNGGIIIKNGTLETQGATITEKAGETGYVTLSGSDSRWNNTGMLRLGIIDRPLDFNHIVSRASLKITDGANVITDDFVMGNYNEARIDESGFYELTVSGKGSKLKVNNNILASTYNSNRLPNGTVIINIDDGGVIEAENMSVHEMNRISRDTAVKTTLNIKNNGLLNVHKDFYFAKYTQTGHADTPSELNVLSGGKISAENFYAGIHDAGKHNYENHTFPVSVLISGKGSSVEVTDNFVTGGNPRSFLKVADGAEINAANIIMASGGTSYITDNGKKASPEVLVTGAQSKITAQNTMVLGDEVDNIITVELGGALSARDIIIGNKSAVTTNTGSFVNLLAGGEIITDSISLNKDSYFDNAVIFYGNGGNAGTLKTDYIEGFTGNNKYIPDTGNANLKSGLVFNHQDSNNFSPDLINTINVIKENTNTITLTGNNSRHSGIIVIDDGTLKAGNLNSFGNGVNVHNRGNFDLNGFDQTISSLDNRGVVRLSKNNQTQTTLNIINDLNSDNGTIIFNTELGGDNSVTDKLIINKNSAGNTTVQVNNINGRGAKTEKGIELITVSGDSSGEFKQSGRIVSGAYEYTLQRGGYTAGTDNKNWYLTNLYVEPPVTPEPSDPSVPPEPSVTPVPSEPSVPVIDPATGSYAANTLAANNLFDLRLHDRLGETRYTDALTGETNVTSLWLRQVGGHNRFRQLQGQLTTQNNRYVAQIGGDLAQWSTDGLNRYHAGVMAGFADQSSKTKNHLNGYYSKGKTTGYSAGLYGTWYADDADKSGLYTDVWVLYNWFDHEVHSEQFSAEKYTSRGVTASVESGYTFKAGEFITASDTVNTFFLQPKAQITFQGVKAKNHTTANDTDVRSSGDNNIRTRLGLRAYLHGHNVIDDGKGRNFEPFTEINWIYNSQKYGVRINGEQFDVAGTRNIGEIKAGVEGQINTSLNLWGNVAQQIGDAGYSDTQAMLGVKYLF</sequence>
<dbReference type="SUPFAM" id="SSF103515">
    <property type="entry name" value="Autotransporter"/>
    <property type="match status" value="1"/>
</dbReference>
<protein>
    <recommendedName>
        <fullName evidence="2">Autotransporter domain-containing protein</fullName>
    </recommendedName>
</protein>
<dbReference type="SMART" id="SM00869">
    <property type="entry name" value="Autotransporter"/>
    <property type="match status" value="1"/>
</dbReference>
<dbReference type="InterPro" id="IPR005546">
    <property type="entry name" value="Autotransporte_beta"/>
</dbReference>
<dbReference type="GO" id="GO:0019867">
    <property type="term" value="C:outer membrane"/>
    <property type="evidence" value="ECO:0007669"/>
    <property type="project" value="InterPro"/>
</dbReference>
<accession>A0AAU8ZMG3</accession>
<evidence type="ECO:0000313" key="4">
    <source>
        <dbReference type="Proteomes" id="UP000244682"/>
    </source>
</evidence>
<feature type="region of interest" description="Disordered" evidence="1">
    <location>
        <begin position="677"/>
        <end position="698"/>
    </location>
</feature>
<proteinExistence type="predicted"/>
<dbReference type="Gene3D" id="2.160.20.20">
    <property type="match status" value="1"/>
</dbReference>
<dbReference type="Proteomes" id="UP000244682">
    <property type="component" value="Chromosome"/>
</dbReference>
<dbReference type="InterPro" id="IPR011050">
    <property type="entry name" value="Pectin_lyase_fold/virulence"/>
</dbReference>
<reference evidence="3 4" key="1">
    <citation type="submission" date="2018-04" db="EMBL/GenBank/DDBJ databases">
        <title>Whole genome sequencing of Morganella morganii AR_0133.</title>
        <authorList>
            <person name="Conlan S."/>
            <person name="Thomas P.J."/>
            <person name="Mullikin J."/>
            <person name="Frank K.M."/>
            <person name="Segre J.A."/>
        </authorList>
    </citation>
    <scope>NUCLEOTIDE SEQUENCE [LARGE SCALE GENOMIC DNA]</scope>
    <source>
        <strain evidence="3 4">AR_0133</strain>
    </source>
</reference>
<dbReference type="Pfam" id="PF03797">
    <property type="entry name" value="Autotransporter"/>
    <property type="match status" value="1"/>
</dbReference>
<dbReference type="PANTHER" id="PTHR12338">
    <property type="entry name" value="AUTOTRANSPORTER"/>
    <property type="match status" value="1"/>
</dbReference>
<dbReference type="AlphaFoldDB" id="A0AAU8ZMG3"/>
<dbReference type="EMBL" id="CP028956">
    <property type="protein sequence ID" value="AWC93372.1"/>
    <property type="molecule type" value="Genomic_DNA"/>
</dbReference>
<dbReference type="InterPro" id="IPR012332">
    <property type="entry name" value="Autotransporter_pectin_lyase_C"/>
</dbReference>
<dbReference type="InterPro" id="IPR036709">
    <property type="entry name" value="Autotransporte_beta_dom_sf"/>
</dbReference>
<gene>
    <name evidence="3" type="ORF">AM380_06815</name>
</gene>
<evidence type="ECO:0000313" key="3">
    <source>
        <dbReference type="EMBL" id="AWC93372.1"/>
    </source>
</evidence>
<dbReference type="Gene3D" id="2.40.128.130">
    <property type="entry name" value="Autotransporter beta-domain"/>
    <property type="match status" value="1"/>
</dbReference>
<dbReference type="CDD" id="cd01344">
    <property type="entry name" value="PL2_Passenger_AT"/>
    <property type="match status" value="1"/>
</dbReference>
<dbReference type="InterPro" id="IPR050909">
    <property type="entry name" value="Bact_Autotransporter_VF"/>
</dbReference>